<dbReference type="InterPro" id="IPR050550">
    <property type="entry name" value="SEC23_SEC24_subfamily"/>
</dbReference>
<dbReference type="SUPFAM" id="SSF53300">
    <property type="entry name" value="vWA-like"/>
    <property type="match status" value="1"/>
</dbReference>
<dbReference type="Gene3D" id="2.60.40.1670">
    <property type="entry name" value="beta-sandwich domain of Sec23/24"/>
    <property type="match status" value="1"/>
</dbReference>
<evidence type="ECO:0000259" key="1">
    <source>
        <dbReference type="Pfam" id="PF04815"/>
    </source>
</evidence>
<dbReference type="Gene3D" id="1.20.120.730">
    <property type="entry name" value="Sec23/Sec24 helical domain"/>
    <property type="match status" value="1"/>
</dbReference>
<dbReference type="GO" id="GO:0070971">
    <property type="term" value="C:endoplasmic reticulum exit site"/>
    <property type="evidence" value="ECO:0007669"/>
    <property type="project" value="TreeGrafter"/>
</dbReference>
<dbReference type="GO" id="GO:0006886">
    <property type="term" value="P:intracellular protein transport"/>
    <property type="evidence" value="ECO:0007669"/>
    <property type="project" value="InterPro"/>
</dbReference>
<sequence>MTIHMTLSHVPATGSLKDECGLPLSCVIEPFKRLAQPKDASTITADIESVGRCSECYAYANHLCDFSSRAWQCSLCGRLNDYTSLHNRRYAGRAGRESCPELQGDVVDLLCSDEHLDNLPEDPEGEALQHVVRPVCVALINTTGTEGYMELVRCSVLAALEALPPCTEFGLATFSDKIEVHSIGEDGSLSKRAVPLMEDGSEPTPVDLRHVMPAREFFAPVGTSKEAISALLDSLGAGGQPEVKGHRGFGSAVQALLRYLRSAVSEGAESPGQTADAVSCPISLEGGRVLTFLAGCPDHARGAVLHQPHAVHAKQAALHAAATVVPDSNPYAYLSIMSQASAANDQSARGRPLSNGSASSAAPWVLNSDASAFYEEAGEAAAALGLTVDIFAMSPRTCGLNAIEALASGSGGCIRLYPSPQHATMPHVQTPCSAALQRAEGPQKVYLRIRVLTELGISKGLQPHSAVAAALKACCMAQDVYRCLVGPRAFRGLLRLRASPALRISQAYSPLRPVPDAQDLWQLPSCSHLAAVGFDFEYASSAGFSRSKTGQAVLQMALQYSMLRLQDNAGAKQSQADDATGGTGSLSLQDSKELVLERRMRIMTLAMPVASAPVEVYCHVNADALLAMLVHKIGNVVLQQGLEQGQGLLQDWLVLFVAAFNHHRGIQPKLPQEVDADLAGCKALQAVPRLAYGMLRCALLMQRPGQHPDERVALRHLWGSLPPAELRCALYPTLSSYSDPDSLVNRRHSLSNAALESSNAPLLLLDAFTQIFVFYSSSCPSSIACPPPQQSLLWRHVIALRAQRAITAKVHIIRESEGDEDALLAFRRHLLEEPERRTDGQPGFPGMVAFLDELQSEVFEYMQEEAQA</sequence>
<proteinExistence type="predicted"/>
<dbReference type="SUPFAM" id="SSF81995">
    <property type="entry name" value="beta-sandwich domain of Sec23/24"/>
    <property type="match status" value="1"/>
</dbReference>
<evidence type="ECO:0000313" key="3">
    <source>
        <dbReference type="Proteomes" id="UP001314263"/>
    </source>
</evidence>
<organism evidence="2 3">
    <name type="scientific">Coccomyxa viridis</name>
    <dbReference type="NCBI Taxonomy" id="1274662"/>
    <lineage>
        <taxon>Eukaryota</taxon>
        <taxon>Viridiplantae</taxon>
        <taxon>Chlorophyta</taxon>
        <taxon>core chlorophytes</taxon>
        <taxon>Trebouxiophyceae</taxon>
        <taxon>Trebouxiophyceae incertae sedis</taxon>
        <taxon>Coccomyxaceae</taxon>
        <taxon>Coccomyxa</taxon>
    </lineage>
</organism>
<dbReference type="Proteomes" id="UP001314263">
    <property type="component" value="Unassembled WGS sequence"/>
</dbReference>
<evidence type="ECO:0000313" key="2">
    <source>
        <dbReference type="EMBL" id="CAK0758137.1"/>
    </source>
</evidence>
<keyword evidence="3" id="KW-1185">Reference proteome</keyword>
<dbReference type="Gene3D" id="3.40.50.410">
    <property type="entry name" value="von Willebrand factor, type A domain"/>
    <property type="match status" value="1"/>
</dbReference>
<dbReference type="PANTHER" id="PTHR13803">
    <property type="entry name" value="SEC24-RELATED PROTEIN"/>
    <property type="match status" value="1"/>
</dbReference>
<name>A0AAV1HYV6_9CHLO</name>
<dbReference type="InterPro" id="IPR036174">
    <property type="entry name" value="Znf_Sec23_Sec24_sf"/>
</dbReference>
<protein>
    <recommendedName>
        <fullName evidence="1">Sec23/Sec24 helical domain-containing protein</fullName>
    </recommendedName>
</protein>
<dbReference type="InterPro" id="IPR036175">
    <property type="entry name" value="Sec23/24_helical_dom_sf"/>
</dbReference>
<accession>A0AAV1HYV6</accession>
<dbReference type="InterPro" id="IPR036465">
    <property type="entry name" value="vWFA_dom_sf"/>
</dbReference>
<dbReference type="GO" id="GO:0090110">
    <property type="term" value="P:COPII-coated vesicle cargo loading"/>
    <property type="evidence" value="ECO:0007669"/>
    <property type="project" value="TreeGrafter"/>
</dbReference>
<dbReference type="GO" id="GO:0030127">
    <property type="term" value="C:COPII vesicle coat"/>
    <property type="evidence" value="ECO:0007669"/>
    <property type="project" value="InterPro"/>
</dbReference>
<comment type="caution">
    <text evidence="2">The sequence shown here is derived from an EMBL/GenBank/DDBJ whole genome shotgun (WGS) entry which is preliminary data.</text>
</comment>
<dbReference type="InterPro" id="IPR006900">
    <property type="entry name" value="Sec23/24_helical_dom"/>
</dbReference>
<dbReference type="GO" id="GO:0008270">
    <property type="term" value="F:zinc ion binding"/>
    <property type="evidence" value="ECO:0007669"/>
    <property type="project" value="InterPro"/>
</dbReference>
<dbReference type="PANTHER" id="PTHR13803:SF17">
    <property type="entry name" value="PROTEIN TRANSPORT PROTEIN SEC24"/>
    <property type="match status" value="1"/>
</dbReference>
<dbReference type="Gene3D" id="2.30.30.380">
    <property type="entry name" value="Zn-finger domain of Sec23/24"/>
    <property type="match status" value="1"/>
</dbReference>
<reference evidence="2 3" key="1">
    <citation type="submission" date="2023-10" db="EMBL/GenBank/DDBJ databases">
        <authorList>
            <person name="Maclean D."/>
            <person name="Macfadyen A."/>
        </authorList>
    </citation>
    <scope>NUCLEOTIDE SEQUENCE [LARGE SCALE GENOMIC DNA]</scope>
</reference>
<feature type="domain" description="Sec23/Sec24 helical" evidence="1">
    <location>
        <begin position="622"/>
        <end position="726"/>
    </location>
</feature>
<dbReference type="EMBL" id="CAUYUE010000003">
    <property type="protein sequence ID" value="CAK0758137.1"/>
    <property type="molecule type" value="Genomic_DNA"/>
</dbReference>
<dbReference type="SUPFAM" id="SSF82919">
    <property type="entry name" value="Zn-finger domain of Sec23/24"/>
    <property type="match status" value="1"/>
</dbReference>
<dbReference type="AlphaFoldDB" id="A0AAV1HYV6"/>
<dbReference type="GO" id="GO:0000149">
    <property type="term" value="F:SNARE binding"/>
    <property type="evidence" value="ECO:0007669"/>
    <property type="project" value="TreeGrafter"/>
</dbReference>
<dbReference type="Pfam" id="PF04815">
    <property type="entry name" value="Sec23_helical"/>
    <property type="match status" value="1"/>
</dbReference>
<dbReference type="SUPFAM" id="SSF81811">
    <property type="entry name" value="Helical domain of Sec23/24"/>
    <property type="match status" value="1"/>
</dbReference>
<gene>
    <name evidence="2" type="ORF">CVIRNUC_002597</name>
</gene>